<reference evidence="2" key="1">
    <citation type="submission" date="2009-08" db="EMBL/GenBank/DDBJ databases">
        <title>Annotation of Salpingoeca rosetta.</title>
        <authorList>
            <consortium name="The Broad Institute Genome Sequencing Platform"/>
            <person name="Russ C."/>
            <person name="Cuomo C."/>
            <person name="Burger G."/>
            <person name="Gray M.W."/>
            <person name="Holland P.W.H."/>
            <person name="King N."/>
            <person name="Lang F.B.F."/>
            <person name="Roger A.J."/>
            <person name="Ruiz-Trillo I."/>
            <person name="Young S.K."/>
            <person name="Zeng Q."/>
            <person name="Gargeya S."/>
            <person name="Alvarado L."/>
            <person name="Berlin A."/>
            <person name="Chapman S.B."/>
            <person name="Chen Z."/>
            <person name="Freedman E."/>
            <person name="Gellesch M."/>
            <person name="Goldberg J."/>
            <person name="Griggs A."/>
            <person name="Gujja S."/>
            <person name="Heilman E."/>
            <person name="Heiman D."/>
            <person name="Howarth C."/>
            <person name="Mehta T."/>
            <person name="Neiman D."/>
            <person name="Pearson M."/>
            <person name="Roberts A."/>
            <person name="Saif S."/>
            <person name="Shea T."/>
            <person name="Shenoy N."/>
            <person name="Sisk P."/>
            <person name="Stolte C."/>
            <person name="Sykes S."/>
            <person name="White J."/>
            <person name="Yandava C."/>
            <person name="Haas B."/>
            <person name="Nusbaum C."/>
            <person name="Birren B."/>
        </authorList>
    </citation>
    <scope>NUCLEOTIDE SEQUENCE [LARGE SCALE GENOMIC DNA]</scope>
    <source>
        <strain evidence="2">ATCC 50818</strain>
    </source>
</reference>
<proteinExistence type="predicted"/>
<dbReference type="SUPFAM" id="SSF52317">
    <property type="entry name" value="Class I glutamine amidotransferase-like"/>
    <property type="match status" value="1"/>
</dbReference>
<protein>
    <recommendedName>
        <fullName evidence="1">DJ-1/PfpI domain-containing protein</fullName>
    </recommendedName>
</protein>
<evidence type="ECO:0000259" key="1">
    <source>
        <dbReference type="Pfam" id="PF01965"/>
    </source>
</evidence>
<dbReference type="Pfam" id="PF01965">
    <property type="entry name" value="DJ-1_PfpI"/>
    <property type="match status" value="1"/>
</dbReference>
<keyword evidence="3" id="KW-1185">Reference proteome</keyword>
<dbReference type="OMA" id="APIHKVY"/>
<dbReference type="RefSeq" id="XP_004990309.1">
    <property type="nucleotide sequence ID" value="XM_004990252.1"/>
</dbReference>
<dbReference type="GeneID" id="16070864"/>
<name>F2UL34_SALR5</name>
<dbReference type="STRING" id="946362.F2UL34"/>
<dbReference type="InterPro" id="IPR029062">
    <property type="entry name" value="Class_I_gatase-like"/>
</dbReference>
<dbReference type="InParanoid" id="F2UL34"/>
<dbReference type="PANTHER" id="PTHR10224:SF12">
    <property type="entry name" value="GLYOXALASE ELBB"/>
    <property type="match status" value="1"/>
</dbReference>
<dbReference type="Proteomes" id="UP000007799">
    <property type="component" value="Unassembled WGS sequence"/>
</dbReference>
<accession>F2UL34</accession>
<dbReference type="NCBIfam" id="NF008747">
    <property type="entry name" value="PRK11780.1"/>
    <property type="match status" value="1"/>
</dbReference>
<dbReference type="KEGG" id="sre:PTSG_08924"/>
<dbReference type="EMBL" id="GL832979">
    <property type="protein sequence ID" value="EGD77833.1"/>
    <property type="molecule type" value="Genomic_DNA"/>
</dbReference>
<evidence type="ECO:0000313" key="2">
    <source>
        <dbReference type="EMBL" id="EGD77833.1"/>
    </source>
</evidence>
<dbReference type="PANTHER" id="PTHR10224">
    <property type="entry name" value="ES1 PROTEIN HOMOLOG, MITOCHONDRIAL"/>
    <property type="match status" value="1"/>
</dbReference>
<dbReference type="Gene3D" id="3.40.50.880">
    <property type="match status" value="1"/>
</dbReference>
<feature type="domain" description="DJ-1/PfpI" evidence="1">
    <location>
        <begin position="20"/>
        <end position="202"/>
    </location>
</feature>
<dbReference type="OrthoDB" id="543156at2759"/>
<sequence>MALRHAGRRVAVFLSGCGVYDGAEIHEASAALVSITRAGAKPTIFAPNKAQMHVIDHTTGNEMKEERNVLLESARIARGDVKPMAEFAADQFDALIVPGGFGAAKNLCDFAVKGADCTVDSEVEAAVRSFHDTKKPMGFCCIAPVIPAKLFKGKVTVGLEEGDDWPYAGTAEAIRTMGATHEPHDLSSVCVDDGNNIVTSAAFMCNAPFHQIHDNVAAMVNTTLDRIKA</sequence>
<dbReference type="eggNOG" id="ENOG502QQFM">
    <property type="taxonomic scope" value="Eukaryota"/>
</dbReference>
<evidence type="ECO:0000313" key="3">
    <source>
        <dbReference type="Proteomes" id="UP000007799"/>
    </source>
</evidence>
<dbReference type="InterPro" id="IPR002818">
    <property type="entry name" value="DJ-1/PfpI"/>
</dbReference>
<dbReference type="FunCoup" id="F2UL34">
    <property type="interactions" value="259"/>
</dbReference>
<gene>
    <name evidence="2" type="ORF">PTSG_08924</name>
</gene>
<dbReference type="AlphaFoldDB" id="F2UL34"/>
<organism evidence="3">
    <name type="scientific">Salpingoeca rosetta (strain ATCC 50818 / BSB-021)</name>
    <dbReference type="NCBI Taxonomy" id="946362"/>
    <lineage>
        <taxon>Eukaryota</taxon>
        <taxon>Choanoflagellata</taxon>
        <taxon>Craspedida</taxon>
        <taxon>Salpingoecidae</taxon>
        <taxon>Salpingoeca</taxon>
    </lineage>
</organism>